<evidence type="ECO:0000313" key="1">
    <source>
        <dbReference type="EMBL" id="KAH7849513.1"/>
    </source>
</evidence>
<reference evidence="1 2" key="1">
    <citation type="journal article" date="2021" name="Hortic Res">
        <title>High-quality reference genome and annotation aids understanding of berry development for evergreen blueberry (Vaccinium darrowii).</title>
        <authorList>
            <person name="Yu J."/>
            <person name="Hulse-Kemp A.M."/>
            <person name="Babiker E."/>
            <person name="Staton M."/>
        </authorList>
    </citation>
    <scope>NUCLEOTIDE SEQUENCE [LARGE SCALE GENOMIC DNA]</scope>
    <source>
        <strain evidence="2">cv. NJ 8807/NJ 8810</strain>
        <tissue evidence="1">Young leaf</tissue>
    </source>
</reference>
<dbReference type="Proteomes" id="UP000828048">
    <property type="component" value="Chromosome 7"/>
</dbReference>
<protein>
    <submittedName>
        <fullName evidence="1">Uncharacterized protein</fullName>
    </submittedName>
</protein>
<sequence>MESYRLAELTQARVNSLKACPCIDFSFIFNLVTKFIICYTTKFDKVELEKIVENVSELPDPELDAVVREAFDVAYNNIYAFHAVQKLAETSVEGTKVFTCLGTAVLPSTALMLAIVSIYASSVAQVSSPAAPFLQLQLVVFLAMAQGCKSLPISALIDIPVHFFRYLGLNFRRRRRKAPLSLADCLFRSNLRTAKLPPCTSDDSSTVTATPISSLPAPEATL</sequence>
<comment type="caution">
    <text evidence="1">The sequence shown here is derived from an EMBL/GenBank/DDBJ whole genome shotgun (WGS) entry which is preliminary data.</text>
</comment>
<gene>
    <name evidence="1" type="ORF">Vadar_018930</name>
</gene>
<keyword evidence="2" id="KW-1185">Reference proteome</keyword>
<accession>A0ACB7Y7H0</accession>
<proteinExistence type="predicted"/>
<evidence type="ECO:0000313" key="2">
    <source>
        <dbReference type="Proteomes" id="UP000828048"/>
    </source>
</evidence>
<dbReference type="EMBL" id="CM037157">
    <property type="protein sequence ID" value="KAH7849513.1"/>
    <property type="molecule type" value="Genomic_DNA"/>
</dbReference>
<name>A0ACB7Y7H0_9ERIC</name>
<organism evidence="1 2">
    <name type="scientific">Vaccinium darrowii</name>
    <dbReference type="NCBI Taxonomy" id="229202"/>
    <lineage>
        <taxon>Eukaryota</taxon>
        <taxon>Viridiplantae</taxon>
        <taxon>Streptophyta</taxon>
        <taxon>Embryophyta</taxon>
        <taxon>Tracheophyta</taxon>
        <taxon>Spermatophyta</taxon>
        <taxon>Magnoliopsida</taxon>
        <taxon>eudicotyledons</taxon>
        <taxon>Gunneridae</taxon>
        <taxon>Pentapetalae</taxon>
        <taxon>asterids</taxon>
        <taxon>Ericales</taxon>
        <taxon>Ericaceae</taxon>
        <taxon>Vaccinioideae</taxon>
        <taxon>Vaccinieae</taxon>
        <taxon>Vaccinium</taxon>
    </lineage>
</organism>